<reference evidence="11 12" key="1">
    <citation type="submission" date="2019-09" db="EMBL/GenBank/DDBJ databases">
        <title>Whole-genome sequence of the purple sulfur bacterium Thiohalocapsa marina DSM 19078.</title>
        <authorList>
            <person name="Kyndt J.A."/>
            <person name="Meyer T.E."/>
        </authorList>
    </citation>
    <scope>NUCLEOTIDE SEQUENCE [LARGE SCALE GENOMIC DNA]</scope>
    <source>
        <strain evidence="11 12">DSM 19078</strain>
    </source>
</reference>
<dbReference type="GO" id="GO:0016757">
    <property type="term" value="F:glycosyltransferase activity"/>
    <property type="evidence" value="ECO:0007669"/>
    <property type="project" value="UniProtKB-KW"/>
</dbReference>
<evidence type="ECO:0000256" key="8">
    <source>
        <dbReference type="ARBA" id="ARBA00023316"/>
    </source>
</evidence>
<evidence type="ECO:0000313" key="11">
    <source>
        <dbReference type="EMBL" id="KAA6187496.1"/>
    </source>
</evidence>
<keyword evidence="5" id="KW-0378">Hydrolase</keyword>
<comment type="similarity">
    <text evidence="2">Belongs to the YkuD family.</text>
</comment>
<dbReference type="OrthoDB" id="9787225at2"/>
<evidence type="ECO:0000256" key="2">
    <source>
        <dbReference type="ARBA" id="ARBA00005992"/>
    </source>
</evidence>
<keyword evidence="6 9" id="KW-0133">Cell shape</keyword>
<evidence type="ECO:0000256" key="3">
    <source>
        <dbReference type="ARBA" id="ARBA00022676"/>
    </source>
</evidence>
<sequence>MQFRTTESRRPRPGGLSSRLAGCSVLLLLAAMPAGAELYRLASVSDSVIGVPFYVKTDAEHTLLDIGRHFGAGYDEMQQANPNVDMWVPGDDADVLVPDFHVLPSTPREGLVMNLAEKRMYFFRSATEVETFSVGIGREGWETPVGTYSIIEKIKDPTWTPPASIRKEHAEAGDPLPAVVPAGPDNPLGAFAMRLSNPSYLIHGTNKPWGVGMPVSHGCTRMYPEDIERLFGKVATGTPVRIVDEPYKVGWLGDFLYLEVNANAAQAGGVPLEQVIPPSVAEADGVVIDWEAVRTAVNDNAGLPHLVGGRQGSRSWHHLDMIF</sequence>
<feature type="active site" description="Nucleophile" evidence="9">
    <location>
        <position position="219"/>
    </location>
</feature>
<keyword evidence="3" id="KW-0328">Glycosyltransferase</keyword>
<keyword evidence="12" id="KW-1185">Reference proteome</keyword>
<dbReference type="SUPFAM" id="SSF141523">
    <property type="entry name" value="L,D-transpeptidase catalytic domain-like"/>
    <property type="match status" value="1"/>
</dbReference>
<evidence type="ECO:0000313" key="12">
    <source>
        <dbReference type="Proteomes" id="UP000322981"/>
    </source>
</evidence>
<dbReference type="Pfam" id="PF03734">
    <property type="entry name" value="YkuD"/>
    <property type="match status" value="1"/>
</dbReference>
<dbReference type="PROSITE" id="PS52029">
    <property type="entry name" value="LD_TPASE"/>
    <property type="match status" value="1"/>
</dbReference>
<dbReference type="GO" id="GO:0008360">
    <property type="term" value="P:regulation of cell shape"/>
    <property type="evidence" value="ECO:0007669"/>
    <property type="project" value="UniProtKB-UniRule"/>
</dbReference>
<dbReference type="UniPathway" id="UPA00219"/>
<keyword evidence="4" id="KW-0808">Transferase</keyword>
<evidence type="ECO:0000256" key="5">
    <source>
        <dbReference type="ARBA" id="ARBA00022801"/>
    </source>
</evidence>
<dbReference type="InterPro" id="IPR038063">
    <property type="entry name" value="Transpep_catalytic_dom"/>
</dbReference>
<dbReference type="InterPro" id="IPR050979">
    <property type="entry name" value="LD-transpeptidase"/>
</dbReference>
<dbReference type="Proteomes" id="UP000322981">
    <property type="component" value="Unassembled WGS sequence"/>
</dbReference>
<dbReference type="PANTHER" id="PTHR30582:SF24">
    <property type="entry name" value="L,D-TRANSPEPTIDASE ERFK_SRFK-RELATED"/>
    <property type="match status" value="1"/>
</dbReference>
<gene>
    <name evidence="11" type="ORF">F2Q65_02330</name>
</gene>
<evidence type="ECO:0000259" key="10">
    <source>
        <dbReference type="PROSITE" id="PS52029"/>
    </source>
</evidence>
<dbReference type="GO" id="GO:0005576">
    <property type="term" value="C:extracellular region"/>
    <property type="evidence" value="ECO:0007669"/>
    <property type="project" value="TreeGrafter"/>
</dbReference>
<organism evidence="11 12">
    <name type="scientific">Thiohalocapsa marina</name>
    <dbReference type="NCBI Taxonomy" id="424902"/>
    <lineage>
        <taxon>Bacteria</taxon>
        <taxon>Pseudomonadati</taxon>
        <taxon>Pseudomonadota</taxon>
        <taxon>Gammaproteobacteria</taxon>
        <taxon>Chromatiales</taxon>
        <taxon>Chromatiaceae</taxon>
        <taxon>Thiohalocapsa</taxon>
    </lineage>
</organism>
<dbReference type="AlphaFoldDB" id="A0A5M8FUL7"/>
<dbReference type="PANTHER" id="PTHR30582">
    <property type="entry name" value="L,D-TRANSPEPTIDASE"/>
    <property type="match status" value="1"/>
</dbReference>
<dbReference type="CDD" id="cd16913">
    <property type="entry name" value="YkuD_like"/>
    <property type="match status" value="1"/>
</dbReference>
<dbReference type="EMBL" id="VWXX01000002">
    <property type="protein sequence ID" value="KAA6187496.1"/>
    <property type="molecule type" value="Genomic_DNA"/>
</dbReference>
<keyword evidence="7 9" id="KW-0573">Peptidoglycan synthesis</keyword>
<dbReference type="GO" id="GO:0071972">
    <property type="term" value="F:peptidoglycan L,D-transpeptidase activity"/>
    <property type="evidence" value="ECO:0007669"/>
    <property type="project" value="TreeGrafter"/>
</dbReference>
<dbReference type="GO" id="GO:0018104">
    <property type="term" value="P:peptidoglycan-protein cross-linking"/>
    <property type="evidence" value="ECO:0007669"/>
    <property type="project" value="TreeGrafter"/>
</dbReference>
<dbReference type="InterPro" id="IPR005490">
    <property type="entry name" value="LD_TPept_cat_dom"/>
</dbReference>
<evidence type="ECO:0000256" key="1">
    <source>
        <dbReference type="ARBA" id="ARBA00004752"/>
    </source>
</evidence>
<keyword evidence="8 9" id="KW-0961">Cell wall biogenesis/degradation</keyword>
<name>A0A5M8FUL7_9GAMM</name>
<evidence type="ECO:0000256" key="7">
    <source>
        <dbReference type="ARBA" id="ARBA00022984"/>
    </source>
</evidence>
<accession>A0A5M8FUL7</accession>
<dbReference type="Gene3D" id="2.40.440.10">
    <property type="entry name" value="L,D-transpeptidase catalytic domain-like"/>
    <property type="match status" value="1"/>
</dbReference>
<feature type="domain" description="L,D-TPase catalytic" evidence="10">
    <location>
        <begin position="109"/>
        <end position="243"/>
    </location>
</feature>
<comment type="caution">
    <text evidence="11">The sequence shown here is derived from an EMBL/GenBank/DDBJ whole genome shotgun (WGS) entry which is preliminary data.</text>
</comment>
<evidence type="ECO:0000256" key="6">
    <source>
        <dbReference type="ARBA" id="ARBA00022960"/>
    </source>
</evidence>
<evidence type="ECO:0000256" key="4">
    <source>
        <dbReference type="ARBA" id="ARBA00022679"/>
    </source>
</evidence>
<dbReference type="GO" id="GO:0071555">
    <property type="term" value="P:cell wall organization"/>
    <property type="evidence" value="ECO:0007669"/>
    <property type="project" value="UniProtKB-UniRule"/>
</dbReference>
<protein>
    <submittedName>
        <fullName evidence="11">L,D-transpeptidase family protein</fullName>
    </submittedName>
</protein>
<feature type="active site" description="Proton donor/acceptor" evidence="9">
    <location>
        <position position="203"/>
    </location>
</feature>
<comment type="pathway">
    <text evidence="1 9">Cell wall biogenesis; peptidoglycan biosynthesis.</text>
</comment>
<evidence type="ECO:0000256" key="9">
    <source>
        <dbReference type="PROSITE-ProRule" id="PRU01373"/>
    </source>
</evidence>
<proteinExistence type="inferred from homology"/>